<dbReference type="AlphaFoldDB" id="A0A8R7TSI1"/>
<organism evidence="2 3">
    <name type="scientific">Triticum urartu</name>
    <name type="common">Red wild einkorn</name>
    <name type="synonym">Crithodium urartu</name>
    <dbReference type="NCBI Taxonomy" id="4572"/>
    <lineage>
        <taxon>Eukaryota</taxon>
        <taxon>Viridiplantae</taxon>
        <taxon>Streptophyta</taxon>
        <taxon>Embryophyta</taxon>
        <taxon>Tracheophyta</taxon>
        <taxon>Spermatophyta</taxon>
        <taxon>Magnoliopsida</taxon>
        <taxon>Liliopsida</taxon>
        <taxon>Poales</taxon>
        <taxon>Poaceae</taxon>
        <taxon>BOP clade</taxon>
        <taxon>Pooideae</taxon>
        <taxon>Triticodae</taxon>
        <taxon>Triticeae</taxon>
        <taxon>Triticinae</taxon>
        <taxon>Triticum</taxon>
    </lineage>
</organism>
<dbReference type="Gramene" id="TuG1812G0300001444.01.T01">
    <property type="protein sequence ID" value="TuG1812G0300001444.01.T01.cds259455"/>
    <property type="gene ID" value="TuG1812G0300001444.01"/>
</dbReference>
<protein>
    <submittedName>
        <fullName evidence="2">Uncharacterized protein</fullName>
    </submittedName>
</protein>
<sequence>MRELLQETHEAFQRPPLDGIGLERPPDRAPGRVGLHADGRPVPAEPLVGLHHLVAVGPPRGVDLEEPLLGPADRLPRCRHVHRPRAVPDAPGPAVVALQPPARLHQGHPLVEGAEVSQQGPRLVGRRPRRRGAHGAAPLGRRRFTVRAVTVRRHVPAPGQLDR</sequence>
<feature type="compositionally biased region" description="Basic residues" evidence="1">
    <location>
        <begin position="124"/>
        <end position="133"/>
    </location>
</feature>
<keyword evidence="3" id="KW-1185">Reference proteome</keyword>
<accession>A0A8R7TSI1</accession>
<reference evidence="2" key="3">
    <citation type="submission" date="2022-06" db="UniProtKB">
        <authorList>
            <consortium name="EnsemblPlants"/>
        </authorList>
    </citation>
    <scope>IDENTIFICATION</scope>
</reference>
<reference evidence="2" key="2">
    <citation type="submission" date="2018-03" db="EMBL/GenBank/DDBJ databases">
        <title>The Triticum urartu genome reveals the dynamic nature of wheat genome evolution.</title>
        <authorList>
            <person name="Ling H."/>
            <person name="Ma B."/>
            <person name="Shi X."/>
            <person name="Liu H."/>
            <person name="Dong L."/>
            <person name="Sun H."/>
            <person name="Cao Y."/>
            <person name="Gao Q."/>
            <person name="Zheng S."/>
            <person name="Li Y."/>
            <person name="Yu Y."/>
            <person name="Du H."/>
            <person name="Qi M."/>
            <person name="Li Y."/>
            <person name="Yu H."/>
            <person name="Cui Y."/>
            <person name="Wang N."/>
            <person name="Chen C."/>
            <person name="Wu H."/>
            <person name="Zhao Y."/>
            <person name="Zhang J."/>
            <person name="Li Y."/>
            <person name="Zhou W."/>
            <person name="Zhang B."/>
            <person name="Hu W."/>
            <person name="Eijk M."/>
            <person name="Tang J."/>
            <person name="Witsenboer H."/>
            <person name="Zhao S."/>
            <person name="Li Z."/>
            <person name="Zhang A."/>
            <person name="Wang D."/>
            <person name="Liang C."/>
        </authorList>
    </citation>
    <scope>NUCLEOTIDE SEQUENCE [LARGE SCALE GENOMIC DNA]</scope>
    <source>
        <strain evidence="2">cv. G1812</strain>
    </source>
</reference>
<feature type="region of interest" description="Disordered" evidence="1">
    <location>
        <begin position="1"/>
        <end position="40"/>
    </location>
</feature>
<evidence type="ECO:0000313" key="3">
    <source>
        <dbReference type="Proteomes" id="UP000015106"/>
    </source>
</evidence>
<dbReference type="Proteomes" id="UP000015106">
    <property type="component" value="Chromosome 3"/>
</dbReference>
<reference evidence="3" key="1">
    <citation type="journal article" date="2013" name="Nature">
        <title>Draft genome of the wheat A-genome progenitor Triticum urartu.</title>
        <authorList>
            <person name="Ling H.Q."/>
            <person name="Zhao S."/>
            <person name="Liu D."/>
            <person name="Wang J."/>
            <person name="Sun H."/>
            <person name="Zhang C."/>
            <person name="Fan H."/>
            <person name="Li D."/>
            <person name="Dong L."/>
            <person name="Tao Y."/>
            <person name="Gao C."/>
            <person name="Wu H."/>
            <person name="Li Y."/>
            <person name="Cui Y."/>
            <person name="Guo X."/>
            <person name="Zheng S."/>
            <person name="Wang B."/>
            <person name="Yu K."/>
            <person name="Liang Q."/>
            <person name="Yang W."/>
            <person name="Lou X."/>
            <person name="Chen J."/>
            <person name="Feng M."/>
            <person name="Jian J."/>
            <person name="Zhang X."/>
            <person name="Luo G."/>
            <person name="Jiang Y."/>
            <person name="Liu J."/>
            <person name="Wang Z."/>
            <person name="Sha Y."/>
            <person name="Zhang B."/>
            <person name="Wu H."/>
            <person name="Tang D."/>
            <person name="Shen Q."/>
            <person name="Xue P."/>
            <person name="Zou S."/>
            <person name="Wang X."/>
            <person name="Liu X."/>
            <person name="Wang F."/>
            <person name="Yang Y."/>
            <person name="An X."/>
            <person name="Dong Z."/>
            <person name="Zhang K."/>
            <person name="Zhang X."/>
            <person name="Luo M.C."/>
            <person name="Dvorak J."/>
            <person name="Tong Y."/>
            <person name="Wang J."/>
            <person name="Yang H."/>
            <person name="Li Z."/>
            <person name="Wang D."/>
            <person name="Zhang A."/>
            <person name="Wang J."/>
        </authorList>
    </citation>
    <scope>NUCLEOTIDE SEQUENCE</scope>
    <source>
        <strain evidence="3">cv. G1812</strain>
    </source>
</reference>
<feature type="compositionally biased region" description="Basic and acidic residues" evidence="1">
    <location>
        <begin position="1"/>
        <end position="12"/>
    </location>
</feature>
<proteinExistence type="predicted"/>
<evidence type="ECO:0000256" key="1">
    <source>
        <dbReference type="SAM" id="MobiDB-lite"/>
    </source>
</evidence>
<name>A0A8R7TSI1_TRIUA</name>
<feature type="compositionally biased region" description="Basic and acidic residues" evidence="1">
    <location>
        <begin position="24"/>
        <end position="39"/>
    </location>
</feature>
<dbReference type="EnsemblPlants" id="TuG1812G0300001444.01.T01">
    <property type="protein sequence ID" value="TuG1812G0300001444.01.T01.cds259455"/>
    <property type="gene ID" value="TuG1812G0300001444.01"/>
</dbReference>
<evidence type="ECO:0000313" key="2">
    <source>
        <dbReference type="EnsemblPlants" id="TuG1812G0300001444.01.T01.cds259455"/>
    </source>
</evidence>
<feature type="region of interest" description="Disordered" evidence="1">
    <location>
        <begin position="115"/>
        <end position="141"/>
    </location>
</feature>